<dbReference type="InterPro" id="IPR003593">
    <property type="entry name" value="AAA+_ATPase"/>
</dbReference>
<evidence type="ECO:0000313" key="7">
    <source>
        <dbReference type="EMBL" id="SFX62836.1"/>
    </source>
</evidence>
<dbReference type="InterPro" id="IPR016181">
    <property type="entry name" value="Acyl_CoA_acyltransferase"/>
</dbReference>
<dbReference type="InterPro" id="IPR050221">
    <property type="entry name" value="26S_Proteasome_ATPase"/>
</dbReference>
<evidence type="ECO:0000256" key="1">
    <source>
        <dbReference type="ARBA" id="ARBA00006914"/>
    </source>
</evidence>
<evidence type="ECO:0000256" key="3">
    <source>
        <dbReference type="ARBA" id="ARBA00022840"/>
    </source>
</evidence>
<dbReference type="Gene3D" id="3.40.50.300">
    <property type="entry name" value="P-loop containing nucleotide triphosphate hydrolases"/>
    <property type="match status" value="1"/>
</dbReference>
<feature type="compositionally biased region" description="Basic residues" evidence="5">
    <location>
        <begin position="99"/>
        <end position="108"/>
    </location>
</feature>
<dbReference type="PROSITE" id="PS00674">
    <property type="entry name" value="AAA"/>
    <property type="match status" value="1"/>
</dbReference>
<dbReference type="PANTHER" id="PTHR23073">
    <property type="entry name" value="26S PROTEASOME REGULATORY SUBUNIT"/>
    <property type="match status" value="1"/>
</dbReference>
<dbReference type="EMBL" id="FPJO01000004">
    <property type="protein sequence ID" value="SFX62836.1"/>
    <property type="molecule type" value="Genomic_DNA"/>
</dbReference>
<gene>
    <name evidence="7" type="ORF">SAMN02787144_1004359</name>
</gene>
<dbReference type="STRING" id="1893.SAMN02787144_1004359"/>
<dbReference type="GO" id="GO:0016887">
    <property type="term" value="F:ATP hydrolysis activity"/>
    <property type="evidence" value="ECO:0007669"/>
    <property type="project" value="InterPro"/>
</dbReference>
<evidence type="ECO:0000313" key="8">
    <source>
        <dbReference type="Proteomes" id="UP000181909"/>
    </source>
</evidence>
<feature type="region of interest" description="Disordered" evidence="5">
    <location>
        <begin position="95"/>
        <end position="115"/>
    </location>
</feature>
<dbReference type="SUPFAM" id="SSF55729">
    <property type="entry name" value="Acyl-CoA N-acyltransferases (Nat)"/>
    <property type="match status" value="1"/>
</dbReference>
<feature type="region of interest" description="Disordered" evidence="5">
    <location>
        <begin position="159"/>
        <end position="183"/>
    </location>
</feature>
<accession>A0A1K1YNA0</accession>
<dbReference type="InterPro" id="IPR003959">
    <property type="entry name" value="ATPase_AAA_core"/>
</dbReference>
<protein>
    <submittedName>
        <fullName evidence="7">Acetyltransferase (GNAT) domain-containing protein</fullName>
    </submittedName>
</protein>
<keyword evidence="7" id="KW-0808">Transferase</keyword>
<keyword evidence="3 4" id="KW-0067">ATP-binding</keyword>
<dbReference type="InterPro" id="IPR027417">
    <property type="entry name" value="P-loop_NTPase"/>
</dbReference>
<dbReference type="Gene3D" id="1.10.8.60">
    <property type="match status" value="1"/>
</dbReference>
<dbReference type="Pfam" id="PF00583">
    <property type="entry name" value="Acetyltransf_1"/>
    <property type="match status" value="1"/>
</dbReference>
<dbReference type="CDD" id="cd19481">
    <property type="entry name" value="RecA-like_protease"/>
    <property type="match status" value="1"/>
</dbReference>
<dbReference type="Pfam" id="PF00004">
    <property type="entry name" value="AAA"/>
    <property type="match status" value="1"/>
</dbReference>
<evidence type="ECO:0000256" key="5">
    <source>
        <dbReference type="SAM" id="MobiDB-lite"/>
    </source>
</evidence>
<dbReference type="InterPro" id="IPR000182">
    <property type="entry name" value="GNAT_dom"/>
</dbReference>
<dbReference type="CDD" id="cd04301">
    <property type="entry name" value="NAT_SF"/>
    <property type="match status" value="1"/>
</dbReference>
<feature type="domain" description="N-acetyltransferase" evidence="6">
    <location>
        <begin position="289"/>
        <end position="481"/>
    </location>
</feature>
<name>A0A1K1YNA0_STRAR</name>
<dbReference type="InterPro" id="IPR025948">
    <property type="entry name" value="HTH-like_dom"/>
</dbReference>
<organism evidence="7 8">
    <name type="scientific">Streptomyces atratus</name>
    <dbReference type="NCBI Taxonomy" id="1893"/>
    <lineage>
        <taxon>Bacteria</taxon>
        <taxon>Bacillati</taxon>
        <taxon>Actinomycetota</taxon>
        <taxon>Actinomycetes</taxon>
        <taxon>Kitasatosporales</taxon>
        <taxon>Streptomycetaceae</taxon>
        <taxon>Streptomyces</taxon>
    </lineage>
</organism>
<dbReference type="GO" id="GO:0005524">
    <property type="term" value="F:ATP binding"/>
    <property type="evidence" value="ECO:0007669"/>
    <property type="project" value="UniProtKB-KW"/>
</dbReference>
<comment type="similarity">
    <text evidence="1 4">Belongs to the AAA ATPase family.</text>
</comment>
<dbReference type="PROSITE" id="PS51186">
    <property type="entry name" value="GNAT"/>
    <property type="match status" value="1"/>
</dbReference>
<proteinExistence type="inferred from homology"/>
<dbReference type="GO" id="GO:0016747">
    <property type="term" value="F:acyltransferase activity, transferring groups other than amino-acyl groups"/>
    <property type="evidence" value="ECO:0007669"/>
    <property type="project" value="InterPro"/>
</dbReference>
<dbReference type="Proteomes" id="UP000181909">
    <property type="component" value="Unassembled WGS sequence"/>
</dbReference>
<dbReference type="InterPro" id="IPR003960">
    <property type="entry name" value="ATPase_AAA_CS"/>
</dbReference>
<evidence type="ECO:0000256" key="2">
    <source>
        <dbReference type="ARBA" id="ARBA00022741"/>
    </source>
</evidence>
<sequence length="710" mass="77273">MSNICRFIHAEKAHYPVTLLCKAMKTARSTYYAWVAGREARAARRRADEALAHEITVIHLASRRNYGVPRVTAELRRQGRPVNRKRVERVMPGHGIAGHSRRTRHRGLTKADTKAATSPDLIGRDFTATRPGTEIVGDIAYIPTAEGRPYLASWLDLAPRDTPAPPTEPGPRGVTTTRPRPRGNFITGLPLTGALAGWTAGQPATGAAPGHRPPRTPVKHPVTLEASVVRSLDDAYRQEANARPVDGHLVGAENRRRTVGAERPLDGPRPGRRQGGGDPADKVAMMPTWRLRDFHDDDLDHVVQIWDQDRQADDMPPVFPVSEAMAAARTGTAVVAVVGEDLVGMAVAQAQGERAWITLVALARMWRNRGIGSALIAEIERRLRIQGVRRIGALLAPGTTGTTALENSGYRTRDGLIFYEKVEHLGASDAGLLAELGGRVLPQGLWGALAGMEREKEAIERRIVLPLAEPVLADRYGVTPPKAVILFGPPGTGKTSFAKAVASRLAWPFVELFPSRLTEGAAGGLAASLRDTFADLAVLESVLLFIDEVEEIAGVRSGQAVDPGHGVTNELLKLIPGFRDQDDRLLICATNSVRSLDPAFLRPGRFDYVIPVGPPDPKARAAIWQRYLSPAADDIELHRLVLASEMFTPADIEFAARKGSHAAFEREVTDRKGAPASTEDYLAAIADTRPTLTDQALTKFREDIEHYARM</sequence>
<dbReference type="SUPFAM" id="SSF52540">
    <property type="entry name" value="P-loop containing nucleoside triphosphate hydrolases"/>
    <property type="match status" value="1"/>
</dbReference>
<evidence type="ECO:0000256" key="4">
    <source>
        <dbReference type="RuleBase" id="RU003651"/>
    </source>
</evidence>
<dbReference type="AlphaFoldDB" id="A0A1K1YNA0"/>
<reference evidence="7 8" key="1">
    <citation type="submission" date="2016-11" db="EMBL/GenBank/DDBJ databases">
        <authorList>
            <person name="Jaros S."/>
            <person name="Januszkiewicz K."/>
            <person name="Wedrychowicz H."/>
        </authorList>
    </citation>
    <scope>NUCLEOTIDE SEQUENCE [LARGE SCALE GENOMIC DNA]</scope>
    <source>
        <strain evidence="7 8">OK807</strain>
    </source>
</reference>
<feature type="compositionally biased region" description="Basic and acidic residues" evidence="5">
    <location>
        <begin position="253"/>
        <end position="266"/>
    </location>
</feature>
<evidence type="ECO:0000259" key="6">
    <source>
        <dbReference type="PROSITE" id="PS51186"/>
    </source>
</evidence>
<keyword evidence="2 4" id="KW-0547">Nucleotide-binding</keyword>
<feature type="region of interest" description="Disordered" evidence="5">
    <location>
        <begin position="248"/>
        <end position="283"/>
    </location>
</feature>
<dbReference type="SMART" id="SM00382">
    <property type="entry name" value="AAA"/>
    <property type="match status" value="1"/>
</dbReference>
<dbReference type="Pfam" id="PF13276">
    <property type="entry name" value="HTH_21"/>
    <property type="match status" value="1"/>
</dbReference>
<dbReference type="Gene3D" id="3.40.630.30">
    <property type="match status" value="1"/>
</dbReference>